<evidence type="ECO:0000313" key="2">
    <source>
        <dbReference type="Proteomes" id="UP000316726"/>
    </source>
</evidence>
<name>A0A5B8MX55_9CHLO</name>
<accession>A0A5B8MX55</accession>
<proteinExistence type="predicted"/>
<dbReference type="OrthoDB" id="2018133at2759"/>
<dbReference type="PANTHER" id="PTHR11941:SF54">
    <property type="entry name" value="ENOYL-COA HYDRATASE, MITOCHONDRIAL"/>
    <property type="match status" value="1"/>
</dbReference>
<evidence type="ECO:0000313" key="1">
    <source>
        <dbReference type="EMBL" id="QDZ25087.1"/>
    </source>
</evidence>
<dbReference type="GO" id="GO:0006635">
    <property type="term" value="P:fatty acid beta-oxidation"/>
    <property type="evidence" value="ECO:0007669"/>
    <property type="project" value="TreeGrafter"/>
</dbReference>
<dbReference type="GO" id="GO:0016853">
    <property type="term" value="F:isomerase activity"/>
    <property type="evidence" value="ECO:0007669"/>
    <property type="project" value="UniProtKB-KW"/>
</dbReference>
<organism evidence="1 2">
    <name type="scientific">Chloropicon primus</name>
    <dbReference type="NCBI Taxonomy" id="1764295"/>
    <lineage>
        <taxon>Eukaryota</taxon>
        <taxon>Viridiplantae</taxon>
        <taxon>Chlorophyta</taxon>
        <taxon>Chloropicophyceae</taxon>
        <taxon>Chloropicales</taxon>
        <taxon>Chloropicaceae</taxon>
        <taxon>Chloropicon</taxon>
    </lineage>
</organism>
<dbReference type="AlphaFoldDB" id="A0A5B8MX55"/>
<dbReference type="InterPro" id="IPR029045">
    <property type="entry name" value="ClpP/crotonase-like_dom_sf"/>
</dbReference>
<dbReference type="STRING" id="1764295.A0A5B8MX55"/>
<keyword evidence="2" id="KW-1185">Reference proteome</keyword>
<dbReference type="CDD" id="cd06558">
    <property type="entry name" value="crotonase-like"/>
    <property type="match status" value="1"/>
</dbReference>
<keyword evidence="1" id="KW-0413">Isomerase</keyword>
<dbReference type="Pfam" id="PF00378">
    <property type="entry name" value="ECH_1"/>
    <property type="match status" value="1"/>
</dbReference>
<reference evidence="1 2" key="1">
    <citation type="submission" date="2018-07" db="EMBL/GenBank/DDBJ databases">
        <title>The complete nuclear genome of the prasinophyte Chloropicon primus (CCMP1205).</title>
        <authorList>
            <person name="Pombert J.-F."/>
            <person name="Otis C."/>
            <person name="Turmel M."/>
            <person name="Lemieux C."/>
        </authorList>
    </citation>
    <scope>NUCLEOTIDE SEQUENCE [LARGE SCALE GENOMIC DNA]</scope>
    <source>
        <strain evidence="1 2">CCMP1205</strain>
    </source>
</reference>
<dbReference type="SUPFAM" id="SSF52096">
    <property type="entry name" value="ClpP/crotonase"/>
    <property type="match status" value="1"/>
</dbReference>
<dbReference type="Gene3D" id="3.90.226.10">
    <property type="entry name" value="2-enoyl-CoA Hydratase, Chain A, domain 1"/>
    <property type="match status" value="1"/>
</dbReference>
<dbReference type="InterPro" id="IPR001753">
    <property type="entry name" value="Enoyl-CoA_hydra/iso"/>
</dbReference>
<gene>
    <name evidence="1" type="ORF">A3770_15p76050</name>
</gene>
<dbReference type="PANTHER" id="PTHR11941">
    <property type="entry name" value="ENOYL-COA HYDRATASE-RELATED"/>
    <property type="match status" value="1"/>
</dbReference>
<sequence length="278" mass="30224">MEVEYEVRGGGVGVITLNAPERRNAFTVGMARSWRELVDRLEGEIEGADAESAPRALVLRGRGLSFCAGGDLSMLSDIAESERLEENARTLTSLYSSFLSIRRLGIPVVAALHGHCVGGGAGIAVGCADVRVCAKDTKLRFNFLRELGITPGMGTTKTLPDLLTKAHATKLLLQLPSQDVTPEELCHLGLVVKVAEDRDSAFEEALGVAAELARANPVATRSMIRTLRSSRDQLDRLEEVLMEEGRLQAQAFASPESRKVFKRIRSRMLQGVQPKSKL</sequence>
<dbReference type="EMBL" id="CP031048">
    <property type="protein sequence ID" value="QDZ25087.1"/>
    <property type="molecule type" value="Genomic_DNA"/>
</dbReference>
<dbReference type="Proteomes" id="UP000316726">
    <property type="component" value="Chromosome 15"/>
</dbReference>
<protein>
    <submittedName>
        <fullName evidence="1">Enoyl-CoA hydratase/isomerase</fullName>
    </submittedName>
</protein>